<name>A0A6A3I129_9STRA</name>
<evidence type="ECO:0000313" key="2">
    <source>
        <dbReference type="EMBL" id="KAE8975467.1"/>
    </source>
</evidence>
<organism evidence="2 5">
    <name type="scientific">Phytophthora rubi</name>
    <dbReference type="NCBI Taxonomy" id="129364"/>
    <lineage>
        <taxon>Eukaryota</taxon>
        <taxon>Sar</taxon>
        <taxon>Stramenopiles</taxon>
        <taxon>Oomycota</taxon>
        <taxon>Peronosporomycetes</taxon>
        <taxon>Peronosporales</taxon>
        <taxon>Peronosporaceae</taxon>
        <taxon>Phytophthora</taxon>
    </lineage>
</organism>
<dbReference type="OrthoDB" id="2413528at2759"/>
<feature type="compositionally biased region" description="Low complexity" evidence="1">
    <location>
        <begin position="170"/>
        <end position="187"/>
    </location>
</feature>
<feature type="compositionally biased region" description="Acidic residues" evidence="1">
    <location>
        <begin position="221"/>
        <end position="231"/>
    </location>
</feature>
<dbReference type="Proteomes" id="UP000429607">
    <property type="component" value="Unassembled WGS sequence"/>
</dbReference>
<feature type="region of interest" description="Disordered" evidence="1">
    <location>
        <begin position="132"/>
        <end position="154"/>
    </location>
</feature>
<evidence type="ECO:0000313" key="3">
    <source>
        <dbReference type="EMBL" id="KAE8976490.1"/>
    </source>
</evidence>
<evidence type="ECO:0000256" key="1">
    <source>
        <dbReference type="SAM" id="MobiDB-lite"/>
    </source>
</evidence>
<dbReference type="Proteomes" id="UP000435112">
    <property type="component" value="Unassembled WGS sequence"/>
</dbReference>
<evidence type="ECO:0000313" key="5">
    <source>
        <dbReference type="Proteomes" id="UP000435112"/>
    </source>
</evidence>
<feature type="region of interest" description="Disordered" evidence="1">
    <location>
        <begin position="167"/>
        <end position="231"/>
    </location>
</feature>
<comment type="caution">
    <text evidence="2">The sequence shown here is derived from an EMBL/GenBank/DDBJ whole genome shotgun (WGS) entry which is preliminary data.</text>
</comment>
<protein>
    <submittedName>
        <fullName evidence="2">Uncharacterized protein</fullName>
    </submittedName>
</protein>
<reference evidence="4 5" key="1">
    <citation type="submission" date="2018-09" db="EMBL/GenBank/DDBJ databases">
        <title>Genomic investigation of the strawberry pathogen Phytophthora fragariae indicates pathogenicity is determined by transcriptional variation in three key races.</title>
        <authorList>
            <person name="Adams T.M."/>
            <person name="Armitage A.D."/>
            <person name="Sobczyk M.K."/>
            <person name="Bates H.J."/>
            <person name="Dunwell J.M."/>
            <person name="Nellist C.F."/>
            <person name="Harrison R.J."/>
        </authorList>
    </citation>
    <scope>NUCLEOTIDE SEQUENCE [LARGE SCALE GENOMIC DNA]</scope>
    <source>
        <strain evidence="3 4">SCRP249</strain>
        <strain evidence="2 5">SCRP324</strain>
    </source>
</reference>
<accession>A0A6A3I129</accession>
<sequence length="435" mass="47797">MASGARGAAGPKTQSVDGGGGHISWRHRARMRTHTLPSTVAPQRLLFCQSAPPVRRCTHCKQQHSDCGRPPKPTVSFARQLFALERPATIDAPPRRTQEELGDHWGARLARLGLLLVHCLLRPFLAVSPEHLDTRPMRPLPSSPTSSPSSPHKALAAAVLQRLSMDLPAPAGSSSDSPTNSSSEPSPQAADTKPKSLLQLETKRAPSPPQEQQQQQHTEDDSSDAADQERDELDELQQTLLRKSTGSVAIMTRQQEALDHRRHTFSAMSADGRANMRRRSYDLTAQFGSTFPPSSPPQQSLPHSFKAHHHHLQHLRVYGKSSGPAKRISECHEEGAPVVALISPNPDTVWTRGKAVQIEWKVLDASVHRLCIELLEDGLSATTLIAREAPNSGFFTYHKVPWGMESGSKYFLRVSAADAPERYRTSSFFQISSAP</sequence>
<dbReference type="AlphaFoldDB" id="A0A6A3I129"/>
<proteinExistence type="predicted"/>
<gene>
    <name evidence="3" type="ORF">PR001_g25401</name>
    <name evidence="2" type="ORF">PR002_g25597</name>
</gene>
<dbReference type="EMBL" id="QXFV01003466">
    <property type="protein sequence ID" value="KAE8976490.1"/>
    <property type="molecule type" value="Genomic_DNA"/>
</dbReference>
<feature type="region of interest" description="Disordered" evidence="1">
    <location>
        <begin position="1"/>
        <end position="23"/>
    </location>
</feature>
<dbReference type="EMBL" id="QXFU01003428">
    <property type="protein sequence ID" value="KAE8975467.1"/>
    <property type="molecule type" value="Genomic_DNA"/>
</dbReference>
<evidence type="ECO:0000313" key="4">
    <source>
        <dbReference type="Proteomes" id="UP000429607"/>
    </source>
</evidence>